<dbReference type="InterPro" id="IPR013815">
    <property type="entry name" value="ATP_grasp_subdomain_1"/>
</dbReference>
<dbReference type="AlphaFoldDB" id="A0A9D1QXM9"/>
<dbReference type="GO" id="GO:0016301">
    <property type="term" value="F:kinase activity"/>
    <property type="evidence" value="ECO:0007669"/>
    <property type="project" value="InterPro"/>
</dbReference>
<protein>
    <submittedName>
        <fullName evidence="2">PEP/pyruvate-binding domain-containing protein</fullName>
    </submittedName>
</protein>
<dbReference type="Gene3D" id="3.30.1490.20">
    <property type="entry name" value="ATP-grasp fold, A domain"/>
    <property type="match status" value="1"/>
</dbReference>
<dbReference type="EMBL" id="DXGI01000081">
    <property type="protein sequence ID" value="HIW77931.1"/>
    <property type="molecule type" value="Genomic_DNA"/>
</dbReference>
<dbReference type="Proteomes" id="UP000824264">
    <property type="component" value="Unassembled WGS sequence"/>
</dbReference>
<reference evidence="2" key="2">
    <citation type="submission" date="2021-04" db="EMBL/GenBank/DDBJ databases">
        <authorList>
            <person name="Gilroy R."/>
        </authorList>
    </citation>
    <scope>NUCLEOTIDE SEQUENCE</scope>
    <source>
        <strain evidence="2">ChiSxjej5B17-1746</strain>
    </source>
</reference>
<feature type="non-terminal residue" evidence="2">
    <location>
        <position position="193"/>
    </location>
</feature>
<proteinExistence type="predicted"/>
<name>A0A9D1QXM9_9BACT</name>
<gene>
    <name evidence="2" type="ORF">H9874_02140</name>
</gene>
<feature type="domain" description="Pyruvate phosphate dikinase AMP/ATP-binding" evidence="1">
    <location>
        <begin position="41"/>
        <end position="189"/>
    </location>
</feature>
<evidence type="ECO:0000259" key="1">
    <source>
        <dbReference type="Pfam" id="PF01326"/>
    </source>
</evidence>
<sequence>MTKTPSATKNRQDEVPVDDLLKRLVLTGADIVRIGTDAELLVGGKNYNTALISRVEGVRIPQFRAISSVAFHIVLDECKVCAALIRSRVDEAYGRIDWTSEEVTRDHDFLPKFVRSVAADIRKTAEADPTLPRIRLRTFINNVVDGFASSQEGIDQLRKRSVMVQAAILCCPLPARVDEAVRSAYRRAGRPRR</sequence>
<dbReference type="GO" id="GO:0005524">
    <property type="term" value="F:ATP binding"/>
    <property type="evidence" value="ECO:0007669"/>
    <property type="project" value="InterPro"/>
</dbReference>
<organism evidence="2 3">
    <name type="scientific">Candidatus Bilophila faecipullorum</name>
    <dbReference type="NCBI Taxonomy" id="2838482"/>
    <lineage>
        <taxon>Bacteria</taxon>
        <taxon>Pseudomonadati</taxon>
        <taxon>Thermodesulfobacteriota</taxon>
        <taxon>Desulfovibrionia</taxon>
        <taxon>Desulfovibrionales</taxon>
        <taxon>Desulfovibrionaceae</taxon>
        <taxon>Bilophila</taxon>
    </lineage>
</organism>
<dbReference type="InterPro" id="IPR002192">
    <property type="entry name" value="PPDK_AMP/ATP-bd"/>
</dbReference>
<accession>A0A9D1QXM9</accession>
<evidence type="ECO:0000313" key="3">
    <source>
        <dbReference type="Proteomes" id="UP000824264"/>
    </source>
</evidence>
<reference evidence="2" key="1">
    <citation type="journal article" date="2021" name="PeerJ">
        <title>Extensive microbial diversity within the chicken gut microbiome revealed by metagenomics and culture.</title>
        <authorList>
            <person name="Gilroy R."/>
            <person name="Ravi A."/>
            <person name="Getino M."/>
            <person name="Pursley I."/>
            <person name="Horton D.L."/>
            <person name="Alikhan N.F."/>
            <person name="Baker D."/>
            <person name="Gharbi K."/>
            <person name="Hall N."/>
            <person name="Watson M."/>
            <person name="Adriaenssens E.M."/>
            <person name="Foster-Nyarko E."/>
            <person name="Jarju S."/>
            <person name="Secka A."/>
            <person name="Antonio M."/>
            <person name="Oren A."/>
            <person name="Chaudhuri R.R."/>
            <person name="La Ragione R."/>
            <person name="Hildebrand F."/>
            <person name="Pallen M.J."/>
        </authorList>
    </citation>
    <scope>NUCLEOTIDE SEQUENCE</scope>
    <source>
        <strain evidence="2">ChiSxjej5B17-1746</strain>
    </source>
</reference>
<dbReference type="Pfam" id="PF01326">
    <property type="entry name" value="PPDK_N"/>
    <property type="match status" value="1"/>
</dbReference>
<evidence type="ECO:0000313" key="2">
    <source>
        <dbReference type="EMBL" id="HIW77931.1"/>
    </source>
</evidence>
<comment type="caution">
    <text evidence="2">The sequence shown here is derived from an EMBL/GenBank/DDBJ whole genome shotgun (WGS) entry which is preliminary data.</text>
</comment>